<evidence type="ECO:0000313" key="2">
    <source>
        <dbReference type="Proteomes" id="UP000005012"/>
    </source>
</evidence>
<dbReference type="Gene3D" id="1.25.40.10">
    <property type="entry name" value="Tetratricopeptide repeat domain"/>
    <property type="match status" value="4"/>
</dbReference>
<dbReference type="SMART" id="SM00671">
    <property type="entry name" value="SEL1"/>
    <property type="match status" value="8"/>
</dbReference>
<name>A0A140NJP9_PROSM</name>
<dbReference type="OrthoDB" id="6465948at2"/>
<organism evidence="1 2">
    <name type="scientific">Providencia stuartii (strain MRSN 2154)</name>
    <dbReference type="NCBI Taxonomy" id="1157951"/>
    <lineage>
        <taxon>Bacteria</taxon>
        <taxon>Pseudomonadati</taxon>
        <taxon>Pseudomonadota</taxon>
        <taxon>Gammaproteobacteria</taxon>
        <taxon>Enterobacterales</taxon>
        <taxon>Morganellaceae</taxon>
        <taxon>Providencia</taxon>
    </lineage>
</organism>
<dbReference type="AlphaFoldDB" id="A0A140NJP9"/>
<dbReference type="HOGENOM" id="CLU_281719_0_0_6"/>
<dbReference type="PANTHER" id="PTHR11102:SF160">
    <property type="entry name" value="ERAD-ASSOCIATED E3 UBIQUITIN-PROTEIN LIGASE COMPONENT HRD3"/>
    <property type="match status" value="1"/>
</dbReference>
<dbReference type="SUPFAM" id="SSF81901">
    <property type="entry name" value="HCP-like"/>
    <property type="match status" value="4"/>
</dbReference>
<dbReference type="PATRIC" id="fig|1157951.4.peg.508"/>
<reference evidence="2" key="2">
    <citation type="submission" date="2012-04" db="EMBL/GenBank/DDBJ databases">
        <title>Complete genome sequence of Providencia stuartii clinical isolate MRSN 2154.</title>
        <authorList>
            <person name="Clifford R.J."/>
            <person name="Hang J."/>
            <person name="Riley M.C."/>
            <person name="Onmus-Leone F."/>
            <person name="Kuschner R.A."/>
            <person name="Lesho E.P."/>
            <person name="Waterman P.E."/>
        </authorList>
    </citation>
    <scope>NUCLEOTIDE SEQUENCE [LARGE SCALE GENOMIC DNA]</scope>
    <source>
        <strain evidence="2">MRSN 2154</strain>
    </source>
</reference>
<evidence type="ECO:0000313" key="1">
    <source>
        <dbReference type="EMBL" id="AFH92406.1"/>
    </source>
</evidence>
<dbReference type="PANTHER" id="PTHR11102">
    <property type="entry name" value="SEL-1-LIKE PROTEIN"/>
    <property type="match status" value="1"/>
</dbReference>
<proteinExistence type="predicted"/>
<dbReference type="KEGG" id="psi:S70_02560"/>
<dbReference type="RefSeq" id="WP_014656280.1">
    <property type="nucleotide sequence ID" value="NC_017731.1"/>
</dbReference>
<gene>
    <name evidence="1" type="ordered locus">S70_02560</name>
</gene>
<dbReference type="InterPro" id="IPR050767">
    <property type="entry name" value="Sel1_AlgK"/>
</dbReference>
<dbReference type="EMBL" id="CP003488">
    <property type="protein sequence ID" value="AFH92406.1"/>
    <property type="molecule type" value="Genomic_DNA"/>
</dbReference>
<accession>A0A140NJP9</accession>
<dbReference type="InterPro" id="IPR011990">
    <property type="entry name" value="TPR-like_helical_dom_sf"/>
</dbReference>
<dbReference type="Proteomes" id="UP000005012">
    <property type="component" value="Chromosome"/>
</dbReference>
<protein>
    <recommendedName>
        <fullName evidence="3">Sel1 repeat</fullName>
    </recommendedName>
</protein>
<dbReference type="Pfam" id="PF08238">
    <property type="entry name" value="Sel1"/>
    <property type="match status" value="8"/>
</dbReference>
<sequence length="1111" mass="128814">MLPNIKPLITPTVLLTALISLSFIPSISQISPLSPSYAFSQSDAPQKDLISLTESANNDLSSTVNLPTIFSMIVDDHYAKKAYLLYQIYNGDKYGKSLKPDQLQAQKYLQLAAELGHQDALIEMIDQSTNLYNAPGKYLDSQAKKYINMLLEKYPNSPKTLITVGNLYADYRKHFYNPEKSFELIQKASEISPSAEINYDLAKKYALALGTEQNLKKAISLLQENITNDKLVQDSQYALARLYFQFDVSDEIGKDFVMDILRESVERNKSALFPDYSLAHYYADYLLEQDPINNREYAFSLYNRASHYFTDANIHHALALIKYEKHEKEQAAYLILSTLKADQKYHYLTTIERQNAYNLLFKHFLDYPGTIQFLVEQSLNNEQVKSAIQPLLKQNPDAKFKYAIANVNRMSIKNTIDDKALALHYQDIITAAELGSIDAMLFIIHGKVDDDRLPGTLFDDNRFDQLTGITNDDRWMWHNKCADQGSNRCLAELGYRYQYGKFGVEKDYSKALKYYKRIHITPDNYEFLNYESDMKLIEKEQQKFNELLNQYNNNDAEATHRLADVYRFGKYGQKEDNVKWLKYLDQAANLGSAKALHELWSYYEDEGQLEKNRAKIMSYYSKQIASGNQSAALTLGLNYLYGLHLVNANRTKARELLKKSGKDGERYLAEMDKFDEKYTLKDKDATTNYQLGVAHTYGRGASIDHLKARQFFKTAGEQGHQESAYTYIRSLQNGIYDYKKNRWIAEPNWYEAISWLKQYPLACCQEDELLRYNTLVLPALNNDINATLKLSHWYIEQQQHTAAAYWYNKLLDKKDLNIIIPALDKIITNDGKKRELYSAGTLKNDLYSKVHFASLAVNNKKVAANPELYQSMIQFLHEGLGSSDPIISDLAFTSLLTAYRDGTEQYSYIFRRPINEKAYVELLESQSKNRDDVLMLLSEYYTTQNPQKALDYAQKAYEKGDIRAAKYLYNFYYAHLDVNHENLKRTTQYLKKYLNMRESADEKIINELTLPTEHIIGIADIYFEGFYDMPRDLDKAIEMYQYLLKYEPEIALEKLYESHILNGNTNEAYYYALILNKDTDNVTMFNTLTDVQREAIKTRVQDYFDNKNTNK</sequence>
<reference evidence="1 2" key="1">
    <citation type="journal article" date="2012" name="J. Bacteriol.">
        <title>Complete Genome Sequence of Providencia stuartii Clinical Isolate MRSN 2154.</title>
        <authorList>
            <person name="Clifford R.J."/>
            <person name="Hang J."/>
            <person name="Riley M.C."/>
            <person name="Onmus-Leone F."/>
            <person name="Kuschner R.A."/>
            <person name="Lesho E.P."/>
            <person name="Waterman P.E."/>
        </authorList>
    </citation>
    <scope>NUCLEOTIDE SEQUENCE [LARGE SCALE GENOMIC DNA]</scope>
    <source>
        <strain evidence="1 2">MRSN 2154</strain>
    </source>
</reference>
<evidence type="ECO:0008006" key="3">
    <source>
        <dbReference type="Google" id="ProtNLM"/>
    </source>
</evidence>
<dbReference type="InterPro" id="IPR006597">
    <property type="entry name" value="Sel1-like"/>
</dbReference>